<comment type="caution">
    <text evidence="1">The sequence shown here is derived from an EMBL/GenBank/DDBJ whole genome shotgun (WGS) entry which is preliminary data.</text>
</comment>
<accession>A0ABP7KQI3</accession>
<dbReference type="Proteomes" id="UP001501803">
    <property type="component" value="Unassembled WGS sequence"/>
</dbReference>
<gene>
    <name evidence="1" type="ORF">GCM10022381_26080</name>
</gene>
<reference evidence="2" key="1">
    <citation type="journal article" date="2019" name="Int. J. Syst. Evol. Microbiol.">
        <title>The Global Catalogue of Microorganisms (GCM) 10K type strain sequencing project: providing services to taxonomists for standard genome sequencing and annotation.</title>
        <authorList>
            <consortium name="The Broad Institute Genomics Platform"/>
            <consortium name="The Broad Institute Genome Sequencing Center for Infectious Disease"/>
            <person name="Wu L."/>
            <person name="Ma J."/>
        </authorList>
    </citation>
    <scope>NUCLEOTIDE SEQUENCE [LARGE SCALE GENOMIC DNA]</scope>
    <source>
        <strain evidence="2">JCM 17021</strain>
    </source>
</reference>
<evidence type="ECO:0000313" key="1">
    <source>
        <dbReference type="EMBL" id="GAA3882598.1"/>
    </source>
</evidence>
<proteinExistence type="predicted"/>
<organism evidence="1 2">
    <name type="scientific">Leifsonia kafniensis</name>
    <dbReference type="NCBI Taxonomy" id="475957"/>
    <lineage>
        <taxon>Bacteria</taxon>
        <taxon>Bacillati</taxon>
        <taxon>Actinomycetota</taxon>
        <taxon>Actinomycetes</taxon>
        <taxon>Micrococcales</taxon>
        <taxon>Microbacteriaceae</taxon>
        <taxon>Leifsonia</taxon>
    </lineage>
</organism>
<dbReference type="EMBL" id="BAABCN010000007">
    <property type="protein sequence ID" value="GAA3882598.1"/>
    <property type="molecule type" value="Genomic_DNA"/>
</dbReference>
<name>A0ABP7KQI3_9MICO</name>
<sequence length="63" mass="6853">MIGRREFPSAIPAHPQQTVPAPKVAECPLGEAWEVFDLGGCHKSAVCFDREDQDNGTEASRAK</sequence>
<evidence type="ECO:0000313" key="2">
    <source>
        <dbReference type="Proteomes" id="UP001501803"/>
    </source>
</evidence>
<keyword evidence="2" id="KW-1185">Reference proteome</keyword>
<protein>
    <submittedName>
        <fullName evidence="1">Uncharacterized protein</fullName>
    </submittedName>
</protein>